<dbReference type="Proteomes" id="UP001164929">
    <property type="component" value="Chromosome 10"/>
</dbReference>
<reference evidence="1" key="1">
    <citation type="journal article" date="2023" name="Mol. Ecol. Resour.">
        <title>Chromosome-level genome assembly of a triploid poplar Populus alba 'Berolinensis'.</title>
        <authorList>
            <person name="Chen S."/>
            <person name="Yu Y."/>
            <person name="Wang X."/>
            <person name="Wang S."/>
            <person name="Zhang T."/>
            <person name="Zhou Y."/>
            <person name="He R."/>
            <person name="Meng N."/>
            <person name="Wang Y."/>
            <person name="Liu W."/>
            <person name="Liu Z."/>
            <person name="Liu J."/>
            <person name="Guo Q."/>
            <person name="Huang H."/>
            <person name="Sederoff R.R."/>
            <person name="Wang G."/>
            <person name="Qu G."/>
            <person name="Chen S."/>
        </authorList>
    </citation>
    <scope>NUCLEOTIDE SEQUENCE</scope>
    <source>
        <strain evidence="1">SC-2020</strain>
    </source>
</reference>
<comment type="caution">
    <text evidence="1">The sequence shown here is derived from an EMBL/GenBank/DDBJ whole genome shotgun (WGS) entry which is preliminary data.</text>
</comment>
<evidence type="ECO:0000313" key="2">
    <source>
        <dbReference type="Proteomes" id="UP001164929"/>
    </source>
</evidence>
<protein>
    <submittedName>
        <fullName evidence="1">Uncharacterized protein</fullName>
    </submittedName>
</protein>
<keyword evidence="2" id="KW-1185">Reference proteome</keyword>
<name>A0AAD6MEL0_9ROSI</name>
<evidence type="ECO:0000313" key="1">
    <source>
        <dbReference type="EMBL" id="KAJ6983866.1"/>
    </source>
</evidence>
<accession>A0AAD6MEL0</accession>
<gene>
    <name evidence="1" type="ORF">NC653_026628</name>
</gene>
<dbReference type="EMBL" id="JAQIZT010000010">
    <property type="protein sequence ID" value="KAJ6983866.1"/>
    <property type="molecule type" value="Genomic_DNA"/>
</dbReference>
<proteinExistence type="predicted"/>
<organism evidence="1 2">
    <name type="scientific">Populus alba x Populus x berolinensis</name>
    <dbReference type="NCBI Taxonomy" id="444605"/>
    <lineage>
        <taxon>Eukaryota</taxon>
        <taxon>Viridiplantae</taxon>
        <taxon>Streptophyta</taxon>
        <taxon>Embryophyta</taxon>
        <taxon>Tracheophyta</taxon>
        <taxon>Spermatophyta</taxon>
        <taxon>Magnoliopsida</taxon>
        <taxon>eudicotyledons</taxon>
        <taxon>Gunneridae</taxon>
        <taxon>Pentapetalae</taxon>
        <taxon>rosids</taxon>
        <taxon>fabids</taxon>
        <taxon>Malpighiales</taxon>
        <taxon>Salicaceae</taxon>
        <taxon>Saliceae</taxon>
        <taxon>Populus</taxon>
    </lineage>
</organism>
<sequence>MITELHLAAQRGQFGRMCRGFSMISQKMIGNFRSGDDFDADGSQR</sequence>
<dbReference type="AlphaFoldDB" id="A0AAD6MEL0"/>